<dbReference type="InterPro" id="IPR017972">
    <property type="entry name" value="Cyt_P450_CS"/>
</dbReference>
<keyword evidence="6" id="KW-0503">Monooxygenase</keyword>
<dbReference type="AlphaFoldDB" id="A0A427B8U5"/>
<evidence type="ECO:0000256" key="1">
    <source>
        <dbReference type="ARBA" id="ARBA00010617"/>
    </source>
</evidence>
<keyword evidence="7" id="KW-0472">Membrane</keyword>
<dbReference type="InterPro" id="IPR002401">
    <property type="entry name" value="Cyt_P450_E_grp-I"/>
</dbReference>
<evidence type="ECO:0000256" key="3">
    <source>
        <dbReference type="ARBA" id="ARBA00023002"/>
    </source>
</evidence>
<dbReference type="InterPro" id="IPR001128">
    <property type="entry name" value="Cyt_P450"/>
</dbReference>
<dbReference type="PRINTS" id="PR00463">
    <property type="entry name" value="EP450I"/>
</dbReference>
<dbReference type="InterPro" id="IPR036396">
    <property type="entry name" value="Cyt_P450_sf"/>
</dbReference>
<keyword evidence="3 6" id="KW-0560">Oxidoreductase</keyword>
<comment type="cofactor">
    <cofactor evidence="5">
        <name>heme</name>
        <dbReference type="ChEBI" id="CHEBI:30413"/>
    </cofactor>
</comment>
<evidence type="ECO:0000256" key="4">
    <source>
        <dbReference type="ARBA" id="ARBA00023004"/>
    </source>
</evidence>
<keyword evidence="2 5" id="KW-0479">Metal-binding</keyword>
<dbReference type="GO" id="GO:0005506">
    <property type="term" value="F:iron ion binding"/>
    <property type="evidence" value="ECO:0007669"/>
    <property type="project" value="InterPro"/>
</dbReference>
<organism evidence="8 9">
    <name type="scientific">Ensete ventricosum</name>
    <name type="common">Abyssinian banana</name>
    <name type="synonym">Musa ensete</name>
    <dbReference type="NCBI Taxonomy" id="4639"/>
    <lineage>
        <taxon>Eukaryota</taxon>
        <taxon>Viridiplantae</taxon>
        <taxon>Streptophyta</taxon>
        <taxon>Embryophyta</taxon>
        <taxon>Tracheophyta</taxon>
        <taxon>Spermatophyta</taxon>
        <taxon>Magnoliopsida</taxon>
        <taxon>Liliopsida</taxon>
        <taxon>Zingiberales</taxon>
        <taxon>Musaceae</taxon>
        <taxon>Ensete</taxon>
    </lineage>
</organism>
<dbReference type="GO" id="GO:0004497">
    <property type="term" value="F:monooxygenase activity"/>
    <property type="evidence" value="ECO:0007669"/>
    <property type="project" value="UniProtKB-KW"/>
</dbReference>
<dbReference type="GO" id="GO:0016705">
    <property type="term" value="F:oxidoreductase activity, acting on paired donors, with incorporation or reduction of molecular oxygen"/>
    <property type="evidence" value="ECO:0007669"/>
    <property type="project" value="InterPro"/>
</dbReference>
<gene>
    <name evidence="8" type="ORF">B296_00012795</name>
</gene>
<protein>
    <submittedName>
        <fullName evidence="8">Uncharacterized protein</fullName>
    </submittedName>
</protein>
<evidence type="ECO:0000256" key="2">
    <source>
        <dbReference type="ARBA" id="ARBA00022723"/>
    </source>
</evidence>
<evidence type="ECO:0000313" key="9">
    <source>
        <dbReference type="Proteomes" id="UP000287651"/>
    </source>
</evidence>
<keyword evidence="7" id="KW-0812">Transmembrane</keyword>
<name>A0A427B8U5_ENSVE</name>
<evidence type="ECO:0000256" key="7">
    <source>
        <dbReference type="SAM" id="Phobius"/>
    </source>
</evidence>
<dbReference type="Gene3D" id="1.10.630.10">
    <property type="entry name" value="Cytochrome P450"/>
    <property type="match status" value="1"/>
</dbReference>
<dbReference type="SUPFAM" id="SSF48264">
    <property type="entry name" value="Cytochrome P450"/>
    <property type="match status" value="1"/>
</dbReference>
<dbReference type="GO" id="GO:0006629">
    <property type="term" value="P:lipid metabolic process"/>
    <property type="evidence" value="ECO:0007669"/>
    <property type="project" value="UniProtKB-ARBA"/>
</dbReference>
<keyword evidence="5 6" id="KW-0349">Heme</keyword>
<evidence type="ECO:0000313" key="8">
    <source>
        <dbReference type="EMBL" id="RRT84919.1"/>
    </source>
</evidence>
<dbReference type="GO" id="GO:0020037">
    <property type="term" value="F:heme binding"/>
    <property type="evidence" value="ECO:0007669"/>
    <property type="project" value="InterPro"/>
</dbReference>
<dbReference type="Proteomes" id="UP000287651">
    <property type="component" value="Unassembled WGS sequence"/>
</dbReference>
<evidence type="ECO:0000256" key="6">
    <source>
        <dbReference type="RuleBase" id="RU000461"/>
    </source>
</evidence>
<keyword evidence="4 5" id="KW-0408">Iron</keyword>
<comment type="caution">
    <text evidence="8">The sequence shown here is derived from an EMBL/GenBank/DDBJ whole genome shotgun (WGS) entry which is preliminary data.</text>
</comment>
<sequence length="527" mass="60234">MAVAWPLRMLGFLLAYPEILVSIACFVLLLLFPRRHSVMPINWPVFGMLPALIVHFHHLHDYLADLLLRVGCTMSFRGPWFLGMDMVLSCDPANVNHVLSGNFANYRKGVEFNEVFDILGDGLFNADAESWRIQRKLAHNYIGDRSFRSFVATATREKTEKGLMPVLLLKSEREEAAELQDLFMRLSFDVTCRMVFGVDPGCLSANLPAIPFAVAIDDAWEALLFRHAVPKSCWKILKRLNVGTENKLAKAWEVIDHFISQVISERREERRVANINADQKETSTPMMNDLLTSYIDNVVEEIQGKFEPHKFLRDNVLTFMIAGRDGFAICLSWFFWLLSKNPTAEEKILEELALHRSRENESMVFDAEEIGRMVYLHGAVCETLRLFPPVPYEEKTAVNPDVLPSGMKVEPGDKILFSVYAMGRMEEIWGKDCMEFNPGRWISEDGRPKHVPAYKFMVFNSGPRICPGRDIAVTQIKTVVAAVVWNFRVEVLDRQMVAPKNAVLLRMQNGMMVKLRRRDRGCCPQSI</sequence>
<feature type="transmembrane region" description="Helical" evidence="7">
    <location>
        <begin position="12"/>
        <end position="32"/>
    </location>
</feature>
<dbReference type="CDD" id="cd11064">
    <property type="entry name" value="CYP86A"/>
    <property type="match status" value="1"/>
</dbReference>
<dbReference type="Pfam" id="PF00067">
    <property type="entry name" value="p450"/>
    <property type="match status" value="1"/>
</dbReference>
<dbReference type="PROSITE" id="PS00086">
    <property type="entry name" value="CYTOCHROME_P450"/>
    <property type="match status" value="1"/>
</dbReference>
<proteinExistence type="inferred from homology"/>
<feature type="binding site" description="axial binding residue" evidence="5">
    <location>
        <position position="466"/>
    </location>
    <ligand>
        <name>heme</name>
        <dbReference type="ChEBI" id="CHEBI:30413"/>
    </ligand>
    <ligandPart>
        <name>Fe</name>
        <dbReference type="ChEBI" id="CHEBI:18248"/>
    </ligandPart>
</feature>
<evidence type="ECO:0000256" key="5">
    <source>
        <dbReference type="PIRSR" id="PIRSR602401-1"/>
    </source>
</evidence>
<dbReference type="PRINTS" id="PR00385">
    <property type="entry name" value="P450"/>
</dbReference>
<dbReference type="EMBL" id="AMZH03000210">
    <property type="protein sequence ID" value="RRT84919.1"/>
    <property type="molecule type" value="Genomic_DNA"/>
</dbReference>
<accession>A0A427B8U5</accession>
<reference evidence="8 9" key="1">
    <citation type="journal article" date="2014" name="Agronomy (Basel)">
        <title>A Draft Genome Sequence for Ensete ventricosum, the Drought-Tolerant Tree Against Hunger.</title>
        <authorList>
            <person name="Harrison J."/>
            <person name="Moore K.A."/>
            <person name="Paszkiewicz K."/>
            <person name="Jones T."/>
            <person name="Grant M."/>
            <person name="Ambacheew D."/>
            <person name="Muzemil S."/>
            <person name="Studholme D.J."/>
        </authorList>
    </citation>
    <scope>NUCLEOTIDE SEQUENCE [LARGE SCALE GENOMIC DNA]</scope>
</reference>
<keyword evidence="7" id="KW-1133">Transmembrane helix</keyword>
<comment type="similarity">
    <text evidence="1 6">Belongs to the cytochrome P450 family.</text>
</comment>
<dbReference type="PANTHER" id="PTHR24296">
    <property type="entry name" value="CYTOCHROME P450"/>
    <property type="match status" value="1"/>
</dbReference>